<protein>
    <submittedName>
        <fullName evidence="2 3">Uncharacterized protein</fullName>
    </submittedName>
</protein>
<reference evidence="2" key="3">
    <citation type="submission" date="2010-09" db="EMBL/GenBank/DDBJ databases">
        <title>Annotation of Gaeumannomyces graminis var. tritici R3-111a-1.</title>
        <authorList>
            <consortium name="The Broad Institute Genome Sequencing Platform"/>
            <person name="Ma L.-J."/>
            <person name="Dead R."/>
            <person name="Young S.K."/>
            <person name="Zeng Q."/>
            <person name="Gargeya S."/>
            <person name="Fitzgerald M."/>
            <person name="Haas B."/>
            <person name="Abouelleil A."/>
            <person name="Alvarado L."/>
            <person name="Arachchi H.M."/>
            <person name="Berlin A."/>
            <person name="Brown A."/>
            <person name="Chapman S.B."/>
            <person name="Chen Z."/>
            <person name="Dunbar C."/>
            <person name="Freedman E."/>
            <person name="Gearin G."/>
            <person name="Gellesch M."/>
            <person name="Goldberg J."/>
            <person name="Griggs A."/>
            <person name="Gujja S."/>
            <person name="Heiman D."/>
            <person name="Howarth C."/>
            <person name="Larson L."/>
            <person name="Lui A."/>
            <person name="MacDonald P.J.P."/>
            <person name="Mehta T."/>
            <person name="Montmayeur A."/>
            <person name="Murphy C."/>
            <person name="Neiman D."/>
            <person name="Pearson M."/>
            <person name="Priest M."/>
            <person name="Roberts A."/>
            <person name="Saif S."/>
            <person name="Shea T."/>
            <person name="Shenoy N."/>
            <person name="Sisk P."/>
            <person name="Stolte C."/>
            <person name="Sykes S."/>
            <person name="Yandava C."/>
            <person name="Wortman J."/>
            <person name="Nusbaum C."/>
            <person name="Birren B."/>
        </authorList>
    </citation>
    <scope>NUCLEOTIDE SEQUENCE</scope>
    <source>
        <strain evidence="2">R3-111a-1</strain>
    </source>
</reference>
<feature type="compositionally biased region" description="Basic and acidic residues" evidence="1">
    <location>
        <begin position="104"/>
        <end position="121"/>
    </location>
</feature>
<feature type="region of interest" description="Disordered" evidence="1">
    <location>
        <begin position="99"/>
        <end position="210"/>
    </location>
</feature>
<dbReference type="Proteomes" id="UP000006039">
    <property type="component" value="Unassembled WGS sequence"/>
</dbReference>
<evidence type="ECO:0000313" key="2">
    <source>
        <dbReference type="EMBL" id="EJT69524.1"/>
    </source>
</evidence>
<keyword evidence="4" id="KW-1185">Reference proteome</keyword>
<reference evidence="4" key="1">
    <citation type="submission" date="2010-07" db="EMBL/GenBank/DDBJ databases">
        <title>The genome sequence of Gaeumannomyces graminis var. tritici strain R3-111a-1.</title>
        <authorList>
            <consortium name="The Broad Institute Genome Sequencing Platform"/>
            <person name="Ma L.-J."/>
            <person name="Dead R."/>
            <person name="Young S."/>
            <person name="Zeng Q."/>
            <person name="Koehrsen M."/>
            <person name="Alvarado L."/>
            <person name="Berlin A."/>
            <person name="Chapman S.B."/>
            <person name="Chen Z."/>
            <person name="Freedman E."/>
            <person name="Gellesch M."/>
            <person name="Goldberg J."/>
            <person name="Griggs A."/>
            <person name="Gujja S."/>
            <person name="Heilman E.R."/>
            <person name="Heiman D."/>
            <person name="Hepburn T."/>
            <person name="Howarth C."/>
            <person name="Jen D."/>
            <person name="Larson L."/>
            <person name="Mehta T."/>
            <person name="Neiman D."/>
            <person name="Pearson M."/>
            <person name="Roberts A."/>
            <person name="Saif S."/>
            <person name="Shea T."/>
            <person name="Shenoy N."/>
            <person name="Sisk P."/>
            <person name="Stolte C."/>
            <person name="Sykes S."/>
            <person name="Walk T."/>
            <person name="White J."/>
            <person name="Yandava C."/>
            <person name="Haas B."/>
            <person name="Nusbaum C."/>
            <person name="Birren B."/>
        </authorList>
    </citation>
    <scope>NUCLEOTIDE SEQUENCE [LARGE SCALE GENOMIC DNA]</scope>
    <source>
        <strain evidence="4">R3-111a-1</strain>
    </source>
</reference>
<reference evidence="2" key="2">
    <citation type="submission" date="2010-07" db="EMBL/GenBank/DDBJ databases">
        <authorList>
            <consortium name="The Broad Institute Genome Sequencing Platform"/>
            <consortium name="Broad Institute Genome Sequencing Center for Infectious Disease"/>
            <person name="Ma L.-J."/>
            <person name="Dead R."/>
            <person name="Young S."/>
            <person name="Zeng Q."/>
            <person name="Koehrsen M."/>
            <person name="Alvarado L."/>
            <person name="Berlin A."/>
            <person name="Chapman S.B."/>
            <person name="Chen Z."/>
            <person name="Freedman E."/>
            <person name="Gellesch M."/>
            <person name="Goldberg J."/>
            <person name="Griggs A."/>
            <person name="Gujja S."/>
            <person name="Heilman E.R."/>
            <person name="Heiman D."/>
            <person name="Hepburn T."/>
            <person name="Howarth C."/>
            <person name="Jen D."/>
            <person name="Larson L."/>
            <person name="Mehta T."/>
            <person name="Neiman D."/>
            <person name="Pearson M."/>
            <person name="Roberts A."/>
            <person name="Saif S."/>
            <person name="Shea T."/>
            <person name="Shenoy N."/>
            <person name="Sisk P."/>
            <person name="Stolte C."/>
            <person name="Sykes S."/>
            <person name="Walk T."/>
            <person name="White J."/>
            <person name="Yandava C."/>
            <person name="Haas B."/>
            <person name="Nusbaum C."/>
            <person name="Birren B."/>
        </authorList>
    </citation>
    <scope>NUCLEOTIDE SEQUENCE</scope>
    <source>
        <strain evidence="2">R3-111a-1</strain>
    </source>
</reference>
<dbReference type="HOGENOM" id="CLU_1310202_0_0_1"/>
<dbReference type="OrthoDB" id="4927890at2759"/>
<dbReference type="RefSeq" id="XP_009229309.1">
    <property type="nucleotide sequence ID" value="XM_009231045.1"/>
</dbReference>
<name>J3PI12_GAET3</name>
<proteinExistence type="predicted"/>
<dbReference type="SUPFAM" id="SSF56399">
    <property type="entry name" value="ADP-ribosylation"/>
    <property type="match status" value="1"/>
</dbReference>
<dbReference type="VEuPathDB" id="FungiDB:GGTG_13143"/>
<dbReference type="GeneID" id="20353601"/>
<reference evidence="3" key="5">
    <citation type="submission" date="2018-04" db="UniProtKB">
        <authorList>
            <consortium name="EnsemblFungi"/>
        </authorList>
    </citation>
    <scope>IDENTIFICATION</scope>
    <source>
        <strain evidence="3">R3-111a-1</strain>
    </source>
</reference>
<dbReference type="EMBL" id="GL385404">
    <property type="protein sequence ID" value="EJT69524.1"/>
    <property type="molecule type" value="Genomic_DNA"/>
</dbReference>
<sequence length="210" mass="22841">MEARDRNLPLLGPGQGLRFDRRIHRQFCGHATRIGTSSRLRLQATLSRRGIRDPWISTSKSKRVCISGSRSPPGLNCYVYTIDTTANRLEMVDAKEAFQSTNGKDGKPLEYPKPGGKEVSVKNKIPWTSMSSGTSAVATSTRGQLRGPSLRGPRPHPPLAPKAGENPQTGPRLDPLTGASNKRPASQSPKGSSPEKNNKHSVRVHRAFTG</sequence>
<evidence type="ECO:0000313" key="3">
    <source>
        <dbReference type="EnsemblFungi" id="EJT69524"/>
    </source>
</evidence>
<dbReference type="AlphaFoldDB" id="J3PI12"/>
<feature type="compositionally biased region" description="Polar residues" evidence="1">
    <location>
        <begin position="126"/>
        <end position="143"/>
    </location>
</feature>
<accession>J3PI12</accession>
<evidence type="ECO:0000313" key="4">
    <source>
        <dbReference type="Proteomes" id="UP000006039"/>
    </source>
</evidence>
<dbReference type="Gene3D" id="3.90.210.10">
    <property type="entry name" value="Heat-Labile Enterotoxin, subunit A"/>
    <property type="match status" value="1"/>
</dbReference>
<dbReference type="EnsemblFungi" id="EJT69524">
    <property type="protein sequence ID" value="EJT69524"/>
    <property type="gene ID" value="GGTG_13143"/>
</dbReference>
<gene>
    <name evidence="3" type="primary">20353601</name>
    <name evidence="2" type="ORF">GGTG_13143</name>
</gene>
<organism evidence="2">
    <name type="scientific">Gaeumannomyces tritici (strain R3-111a-1)</name>
    <name type="common">Wheat and barley take-all root rot fungus</name>
    <name type="synonym">Gaeumannomyces graminis var. tritici</name>
    <dbReference type="NCBI Taxonomy" id="644352"/>
    <lineage>
        <taxon>Eukaryota</taxon>
        <taxon>Fungi</taxon>
        <taxon>Dikarya</taxon>
        <taxon>Ascomycota</taxon>
        <taxon>Pezizomycotina</taxon>
        <taxon>Sordariomycetes</taxon>
        <taxon>Sordariomycetidae</taxon>
        <taxon>Magnaporthales</taxon>
        <taxon>Magnaporthaceae</taxon>
        <taxon>Gaeumannomyces</taxon>
    </lineage>
</organism>
<feature type="compositionally biased region" description="Polar residues" evidence="1">
    <location>
        <begin position="178"/>
        <end position="195"/>
    </location>
</feature>
<feature type="compositionally biased region" description="Basic residues" evidence="1">
    <location>
        <begin position="199"/>
        <end position="210"/>
    </location>
</feature>
<reference evidence="3" key="4">
    <citation type="journal article" date="2015" name="G3 (Bethesda)">
        <title>Genome sequences of three phytopathogenic species of the Magnaporthaceae family of fungi.</title>
        <authorList>
            <person name="Okagaki L.H."/>
            <person name="Nunes C.C."/>
            <person name="Sailsbery J."/>
            <person name="Clay B."/>
            <person name="Brown D."/>
            <person name="John T."/>
            <person name="Oh Y."/>
            <person name="Young N."/>
            <person name="Fitzgerald M."/>
            <person name="Haas B.J."/>
            <person name="Zeng Q."/>
            <person name="Young S."/>
            <person name="Adiconis X."/>
            <person name="Fan L."/>
            <person name="Levin J.Z."/>
            <person name="Mitchell T.K."/>
            <person name="Okubara P.A."/>
            <person name="Farman M.L."/>
            <person name="Kohn L.M."/>
            <person name="Birren B."/>
            <person name="Ma L.-J."/>
            <person name="Dean R.A."/>
        </authorList>
    </citation>
    <scope>NUCLEOTIDE SEQUENCE</scope>
    <source>
        <strain evidence="3">R3-111a-1</strain>
    </source>
</reference>
<evidence type="ECO:0000256" key="1">
    <source>
        <dbReference type="SAM" id="MobiDB-lite"/>
    </source>
</evidence>